<evidence type="ECO:0000313" key="3">
    <source>
        <dbReference type="Proteomes" id="UP000642468"/>
    </source>
</evidence>
<comment type="caution">
    <text evidence="2">The sequence shown here is derived from an EMBL/GenBank/DDBJ whole genome shotgun (WGS) entry which is preliminary data.</text>
</comment>
<gene>
    <name evidence="2" type="ORF">IC231_14050</name>
</gene>
<sequence length="349" mass="39680">MARHSFLFDPNKNSLFYLALFVALALLGHTSYKALNGDYSIIGSVASFLGLFVAFQSWKAADEASRNSDQAMQQMHTLAAETRELAAETRQLVESSNAVEQQIKSAVVTISDATRELYKGFQPIMVRMAEFLEESAGSEYLAIMTDSAAIGTFYARHHRPELNQREMRALTDRIHDQLLDRARDAREFYLATLAADETPDSLPPTADQHGRLHHFVQGVWQQFHPEADDIAPEYWQEHRDQHQATLRQLEDAFQTLSEHPEQRAAGLGIHQLVPVLPLQLLIRFDAEAKEPFRALVVFLGQYNLDRVAEARALQTTDPELVRTFISMFESLTSLDDHPGYQQLRRQFPL</sequence>
<keyword evidence="3" id="KW-1185">Reference proteome</keyword>
<feature type="transmembrane region" description="Helical" evidence="1">
    <location>
        <begin position="39"/>
        <end position="58"/>
    </location>
</feature>
<keyword evidence="1" id="KW-0812">Transmembrane</keyword>
<dbReference type="Proteomes" id="UP000642468">
    <property type="component" value="Unassembled WGS sequence"/>
</dbReference>
<keyword evidence="1" id="KW-0472">Membrane</keyword>
<accession>A0ABR8JH41</accession>
<keyword evidence="1" id="KW-1133">Transmembrane helix</keyword>
<organism evidence="2 3">
    <name type="scientific">Hymenobacter duratus</name>
    <dbReference type="NCBI Taxonomy" id="2771356"/>
    <lineage>
        <taxon>Bacteria</taxon>
        <taxon>Pseudomonadati</taxon>
        <taxon>Bacteroidota</taxon>
        <taxon>Cytophagia</taxon>
        <taxon>Cytophagales</taxon>
        <taxon>Hymenobacteraceae</taxon>
        <taxon>Hymenobacter</taxon>
    </lineage>
</organism>
<reference evidence="2 3" key="1">
    <citation type="submission" date="2020-09" db="EMBL/GenBank/DDBJ databases">
        <authorList>
            <person name="Kim M.K."/>
        </authorList>
    </citation>
    <scope>NUCLEOTIDE SEQUENCE [LARGE SCALE GENOMIC DNA]</scope>
    <source>
        <strain evidence="2 3">BT646</strain>
    </source>
</reference>
<evidence type="ECO:0000313" key="2">
    <source>
        <dbReference type="EMBL" id="MBD2716164.1"/>
    </source>
</evidence>
<proteinExistence type="predicted"/>
<dbReference type="EMBL" id="JACWZZ010000003">
    <property type="protein sequence ID" value="MBD2716164.1"/>
    <property type="molecule type" value="Genomic_DNA"/>
</dbReference>
<protein>
    <submittedName>
        <fullName evidence="2">Uncharacterized protein</fullName>
    </submittedName>
</protein>
<dbReference type="RefSeq" id="WP_190785143.1">
    <property type="nucleotide sequence ID" value="NZ_JACWZZ010000003.1"/>
</dbReference>
<evidence type="ECO:0000256" key="1">
    <source>
        <dbReference type="SAM" id="Phobius"/>
    </source>
</evidence>
<name>A0ABR8JH41_9BACT</name>
<feature type="transmembrane region" description="Helical" evidence="1">
    <location>
        <begin position="15"/>
        <end position="32"/>
    </location>
</feature>